<keyword evidence="3" id="KW-1185">Reference proteome</keyword>
<dbReference type="RefSeq" id="WP_382392194.1">
    <property type="nucleotide sequence ID" value="NZ_JBHUNA010000009.1"/>
</dbReference>
<comment type="similarity">
    <text evidence="1">Belongs to the UPF0637 family.</text>
</comment>
<dbReference type="Gene3D" id="3.30.930.20">
    <property type="entry name" value="Protein of unknown function DUF1054"/>
    <property type="match status" value="1"/>
</dbReference>
<dbReference type="Proteomes" id="UP001597502">
    <property type="component" value="Unassembled WGS sequence"/>
</dbReference>
<dbReference type="EMBL" id="JBHUNA010000009">
    <property type="protein sequence ID" value="MFD2760586.1"/>
    <property type="molecule type" value="Genomic_DNA"/>
</dbReference>
<gene>
    <name evidence="2" type="ORF">ACFSUO_06315</name>
</gene>
<evidence type="ECO:0000313" key="3">
    <source>
        <dbReference type="Proteomes" id="UP001597502"/>
    </source>
</evidence>
<dbReference type="InterPro" id="IPR009403">
    <property type="entry name" value="UPF0637"/>
</dbReference>
<evidence type="ECO:0000256" key="1">
    <source>
        <dbReference type="HAMAP-Rule" id="MF_01851"/>
    </source>
</evidence>
<evidence type="ECO:0000313" key="2">
    <source>
        <dbReference type="EMBL" id="MFD2760586.1"/>
    </source>
</evidence>
<accession>A0ABW5V3Z5</accession>
<dbReference type="PIRSF" id="PIRSF021332">
    <property type="entry name" value="DUF1054"/>
    <property type="match status" value="1"/>
</dbReference>
<reference evidence="3" key="1">
    <citation type="journal article" date="2019" name="Int. J. Syst. Evol. Microbiol.">
        <title>The Global Catalogue of Microorganisms (GCM) 10K type strain sequencing project: providing services to taxonomists for standard genome sequencing and annotation.</title>
        <authorList>
            <consortium name="The Broad Institute Genomics Platform"/>
            <consortium name="The Broad Institute Genome Sequencing Center for Infectious Disease"/>
            <person name="Wu L."/>
            <person name="Ma J."/>
        </authorList>
    </citation>
    <scope>NUCLEOTIDE SEQUENCE [LARGE SCALE GENOMIC DNA]</scope>
    <source>
        <strain evidence="3">TISTR 1535</strain>
    </source>
</reference>
<proteinExistence type="inferred from homology"/>
<sequence length="206" mass="23886">MDFTGFMEEDFDAFTIDGLDERMEAIRERIQPKFKSIGDELSGPLSEMTGKEMHVHIAKHARRTKNPPNDTWMAFCHDKRGYKKHPHFQIGLFDDHLFMWLAYIYELPGKENIAKAFLNHTADIKQSIPGHYVVSLDHTKKDAETLENIDLEQALARLQNVKKAEFLIGRHFKPGDPVLRDPERFIQEARATFSTLTPLFNISMDQ</sequence>
<name>A0ABW5V3Z5_9BACI</name>
<dbReference type="Pfam" id="PF06335">
    <property type="entry name" value="DUF1054"/>
    <property type="match status" value="1"/>
</dbReference>
<dbReference type="InterPro" id="IPR053707">
    <property type="entry name" value="UPF0637_domain_sf"/>
</dbReference>
<dbReference type="HAMAP" id="MF_01851">
    <property type="entry name" value="UPF0637"/>
    <property type="match status" value="1"/>
</dbReference>
<protein>
    <recommendedName>
        <fullName evidence="1">UPF0637 protein ACFSUO_06315</fullName>
    </recommendedName>
</protein>
<comment type="caution">
    <text evidence="2">The sequence shown here is derived from an EMBL/GenBank/DDBJ whole genome shotgun (WGS) entry which is preliminary data.</text>
</comment>
<organism evidence="2 3">
    <name type="scientific">Lentibacillus juripiscarius</name>
    <dbReference type="NCBI Taxonomy" id="257446"/>
    <lineage>
        <taxon>Bacteria</taxon>
        <taxon>Bacillati</taxon>
        <taxon>Bacillota</taxon>
        <taxon>Bacilli</taxon>
        <taxon>Bacillales</taxon>
        <taxon>Bacillaceae</taxon>
        <taxon>Lentibacillus</taxon>
    </lineage>
</organism>
<dbReference type="SUPFAM" id="SSF142913">
    <property type="entry name" value="YktB/PF0168-like"/>
    <property type="match status" value="1"/>
</dbReference>